<evidence type="ECO:0000313" key="2">
    <source>
        <dbReference type="EMBL" id="PSJ99576.1"/>
    </source>
</evidence>
<keyword evidence="3" id="KW-1185">Reference proteome</keyword>
<evidence type="ECO:0000256" key="1">
    <source>
        <dbReference type="SAM" id="Phobius"/>
    </source>
</evidence>
<dbReference type="EMBL" id="PXZM01000003">
    <property type="protein sequence ID" value="PSJ99576.1"/>
    <property type="molecule type" value="Genomic_DNA"/>
</dbReference>
<dbReference type="Proteomes" id="UP000240419">
    <property type="component" value="Unassembled WGS sequence"/>
</dbReference>
<keyword evidence="1" id="KW-1133">Transmembrane helix</keyword>
<organism evidence="2 3">
    <name type="scientific">Brevibacillus fortis</name>
    <dbReference type="NCBI Taxonomy" id="2126352"/>
    <lineage>
        <taxon>Bacteria</taxon>
        <taxon>Bacillati</taxon>
        <taxon>Bacillota</taxon>
        <taxon>Bacilli</taxon>
        <taxon>Bacillales</taxon>
        <taxon>Paenibacillaceae</taxon>
        <taxon>Brevibacillus</taxon>
    </lineage>
</organism>
<reference evidence="2 3" key="1">
    <citation type="submission" date="2018-03" db="EMBL/GenBank/DDBJ databases">
        <title>Brevisbacillus phylogenomics.</title>
        <authorList>
            <person name="Dunlap C."/>
        </authorList>
    </citation>
    <scope>NUCLEOTIDE SEQUENCE [LARGE SCALE GENOMIC DNA]</scope>
    <source>
        <strain evidence="2 3">NRRL NRS-1210</strain>
    </source>
</reference>
<keyword evidence="1" id="KW-0812">Transmembrane</keyword>
<comment type="caution">
    <text evidence="2">The sequence shown here is derived from an EMBL/GenBank/DDBJ whole genome shotgun (WGS) entry which is preliminary data.</text>
</comment>
<accession>A0A2P7VK43</accession>
<keyword evidence="1" id="KW-0472">Membrane</keyword>
<sequence>MEYPEGMSIQATITEIDNPKYDSSMYHVNTTVTNISRKPNRLFLLLGPVYHCVVSLYFLKAHFD</sequence>
<protein>
    <submittedName>
        <fullName evidence="2">Uncharacterized protein</fullName>
    </submittedName>
</protein>
<proteinExistence type="predicted"/>
<name>A0A2P7VK43_9BACL</name>
<feature type="transmembrane region" description="Helical" evidence="1">
    <location>
        <begin position="42"/>
        <end position="59"/>
    </location>
</feature>
<dbReference type="AlphaFoldDB" id="A0A2P7VK43"/>
<evidence type="ECO:0000313" key="3">
    <source>
        <dbReference type="Proteomes" id="UP000240419"/>
    </source>
</evidence>
<gene>
    <name evidence="2" type="ORF">C7R93_02550</name>
</gene>